<dbReference type="GO" id="GO:0005783">
    <property type="term" value="C:endoplasmic reticulum"/>
    <property type="evidence" value="ECO:0007669"/>
    <property type="project" value="TreeGrafter"/>
</dbReference>
<dbReference type="Pfam" id="PF08609">
    <property type="entry name" value="Fes1"/>
    <property type="match status" value="1"/>
</dbReference>
<dbReference type="InterPro" id="IPR050693">
    <property type="entry name" value="Hsp70_NEF-Inhibitors"/>
</dbReference>
<keyword evidence="2" id="KW-0677">Repeat</keyword>
<reference evidence="6" key="2">
    <citation type="submission" date="2015-01" db="EMBL/GenBank/DDBJ databases">
        <title>Evolutionary Origins and Diversification of the Mycorrhizal Mutualists.</title>
        <authorList>
            <consortium name="DOE Joint Genome Institute"/>
            <consortium name="Mycorrhizal Genomics Consortium"/>
            <person name="Kohler A."/>
            <person name="Kuo A."/>
            <person name="Nagy L.G."/>
            <person name="Floudas D."/>
            <person name="Copeland A."/>
            <person name="Barry K.W."/>
            <person name="Cichocki N."/>
            <person name="Veneault-Fourrey C."/>
            <person name="LaButti K."/>
            <person name="Lindquist E.A."/>
            <person name="Lipzen A."/>
            <person name="Lundell T."/>
            <person name="Morin E."/>
            <person name="Murat C."/>
            <person name="Riley R."/>
            <person name="Ohm R."/>
            <person name="Sun H."/>
            <person name="Tunlid A."/>
            <person name="Henrissat B."/>
            <person name="Grigoriev I.V."/>
            <person name="Hibbett D.S."/>
            <person name="Martin F."/>
        </authorList>
    </citation>
    <scope>NUCLEOTIDE SEQUENCE [LARGE SCALE GENOMIC DNA]</scope>
    <source>
        <strain evidence="6">Foug A</strain>
    </source>
</reference>
<organism evidence="5 6">
    <name type="scientific">Scleroderma citrinum Foug A</name>
    <dbReference type="NCBI Taxonomy" id="1036808"/>
    <lineage>
        <taxon>Eukaryota</taxon>
        <taxon>Fungi</taxon>
        <taxon>Dikarya</taxon>
        <taxon>Basidiomycota</taxon>
        <taxon>Agaricomycotina</taxon>
        <taxon>Agaricomycetes</taxon>
        <taxon>Agaricomycetidae</taxon>
        <taxon>Boletales</taxon>
        <taxon>Sclerodermatineae</taxon>
        <taxon>Sclerodermataceae</taxon>
        <taxon>Scleroderma</taxon>
    </lineage>
</organism>
<dbReference type="Proteomes" id="UP000053989">
    <property type="component" value="Unassembled WGS sequence"/>
</dbReference>
<keyword evidence="6" id="KW-1185">Reference proteome</keyword>
<dbReference type="GO" id="GO:0000774">
    <property type="term" value="F:adenyl-nucleotide exchange factor activity"/>
    <property type="evidence" value="ECO:0007669"/>
    <property type="project" value="TreeGrafter"/>
</dbReference>
<reference evidence="5 6" key="1">
    <citation type="submission" date="2014-04" db="EMBL/GenBank/DDBJ databases">
        <authorList>
            <consortium name="DOE Joint Genome Institute"/>
            <person name="Kuo A."/>
            <person name="Kohler A."/>
            <person name="Nagy L.G."/>
            <person name="Floudas D."/>
            <person name="Copeland A."/>
            <person name="Barry K.W."/>
            <person name="Cichocki N."/>
            <person name="Veneault-Fourrey C."/>
            <person name="LaButti K."/>
            <person name="Lindquist E.A."/>
            <person name="Lipzen A."/>
            <person name="Lundell T."/>
            <person name="Morin E."/>
            <person name="Murat C."/>
            <person name="Sun H."/>
            <person name="Tunlid A."/>
            <person name="Henrissat B."/>
            <person name="Grigoriev I.V."/>
            <person name="Hibbett D.S."/>
            <person name="Martin F."/>
            <person name="Nordberg H.P."/>
            <person name="Cantor M.N."/>
            <person name="Hua S.X."/>
        </authorList>
    </citation>
    <scope>NUCLEOTIDE SEQUENCE [LARGE SCALE GENOMIC DNA]</scope>
    <source>
        <strain evidence="5 6">Foug A</strain>
    </source>
</reference>
<dbReference type="EMBL" id="KN822241">
    <property type="protein sequence ID" value="KIM51781.1"/>
    <property type="molecule type" value="Genomic_DNA"/>
</dbReference>
<dbReference type="InterPro" id="IPR013918">
    <property type="entry name" value="Nucleotide_exch_fac_Fes1"/>
</dbReference>
<evidence type="ECO:0000313" key="6">
    <source>
        <dbReference type="Proteomes" id="UP000053989"/>
    </source>
</evidence>
<evidence type="ECO:0000313" key="5">
    <source>
        <dbReference type="EMBL" id="KIM51781.1"/>
    </source>
</evidence>
<comment type="similarity">
    <text evidence="1">Belongs to the FES1 family.</text>
</comment>
<evidence type="ECO:0000256" key="3">
    <source>
        <dbReference type="SAM" id="MobiDB-lite"/>
    </source>
</evidence>
<dbReference type="InterPro" id="IPR016024">
    <property type="entry name" value="ARM-type_fold"/>
</dbReference>
<accession>A0A0C3D6R7</accession>
<dbReference type="InParanoid" id="A0A0C3D6R7"/>
<evidence type="ECO:0000256" key="2">
    <source>
        <dbReference type="ARBA" id="ARBA00022737"/>
    </source>
</evidence>
<dbReference type="OrthoDB" id="10250458at2759"/>
<dbReference type="STRING" id="1036808.A0A0C3D6R7"/>
<dbReference type="AlphaFoldDB" id="A0A0C3D6R7"/>
<feature type="region of interest" description="Disordered" evidence="3">
    <location>
        <begin position="1"/>
        <end position="22"/>
    </location>
</feature>
<evidence type="ECO:0000259" key="4">
    <source>
        <dbReference type="Pfam" id="PF08609"/>
    </source>
</evidence>
<dbReference type="SUPFAM" id="SSF48371">
    <property type="entry name" value="ARM repeat"/>
    <property type="match status" value="1"/>
</dbReference>
<evidence type="ECO:0000256" key="1">
    <source>
        <dbReference type="ARBA" id="ARBA00011045"/>
    </source>
</evidence>
<sequence>MQSLLRWGVENSTQNQGDAPQRKDIDPVLIDHILGKPDAQLMKEALEVAVDASNDEDIRLTALDDLEMLVENIDNANDLKKLNMWEPLHGFLSAATTTDPLRMQTLWVIGTALQNNPAAQLTYLTLDPLPAMLSTLSASSNSAKTRSKAMYALSGLLRHNAQAVRQLNAMAGWHTIRGALEDSDINVRRKAAFLLNTLLLPTSGRETLSPSARVHTPHSANAPVHPNSHASMVSDPDSTSTTTATMEALQQENMADGSSLMDALITALVDPVPFGPDGECEKDTEFQENLVRLLHTFSVQCGGAFSDAQRHALRGFFSGAEPAGDEFGLSREEFGALKKAM</sequence>
<dbReference type="PANTHER" id="PTHR19316:SF18">
    <property type="entry name" value="HSP70-BINDING PROTEIN 1"/>
    <property type="match status" value="1"/>
</dbReference>
<gene>
    <name evidence="5" type="ORF">SCLCIDRAFT_1224178</name>
</gene>
<proteinExistence type="inferred from homology"/>
<feature type="domain" description="Nucleotide exchange factor Fes1" evidence="4">
    <location>
        <begin position="1"/>
        <end position="79"/>
    </location>
</feature>
<dbReference type="FunCoup" id="A0A0C3D6R7">
    <property type="interactions" value="346"/>
</dbReference>
<dbReference type="Gene3D" id="1.25.10.10">
    <property type="entry name" value="Leucine-rich Repeat Variant"/>
    <property type="match status" value="1"/>
</dbReference>
<dbReference type="HOGENOM" id="CLU_046722_0_0_1"/>
<name>A0A0C3D6R7_9AGAM</name>
<dbReference type="InterPro" id="IPR011989">
    <property type="entry name" value="ARM-like"/>
</dbReference>
<dbReference type="PANTHER" id="PTHR19316">
    <property type="entry name" value="PROTEIN FOLDING REGULATOR"/>
    <property type="match status" value="1"/>
</dbReference>
<feature type="region of interest" description="Disordered" evidence="3">
    <location>
        <begin position="205"/>
        <end position="242"/>
    </location>
</feature>
<protein>
    <recommendedName>
        <fullName evidence="4">Nucleotide exchange factor Fes1 domain-containing protein</fullName>
    </recommendedName>
</protein>